<reference evidence="2 3" key="1">
    <citation type="submission" date="2019-05" db="EMBL/GenBank/DDBJ databases">
        <authorList>
            <person name="Qu J.-H."/>
        </authorList>
    </citation>
    <scope>NUCLEOTIDE SEQUENCE [LARGE SCALE GENOMIC DNA]</scope>
    <source>
        <strain evidence="2 3">T17</strain>
    </source>
</reference>
<dbReference type="RefSeq" id="WP_138364761.1">
    <property type="nucleotide sequence ID" value="NZ_VCEJ01000002.1"/>
</dbReference>
<accession>A0A5R9L4Q2</accession>
<evidence type="ECO:0000259" key="1">
    <source>
        <dbReference type="Pfam" id="PF22818"/>
    </source>
</evidence>
<evidence type="ECO:0000313" key="2">
    <source>
        <dbReference type="EMBL" id="TLV03552.1"/>
    </source>
</evidence>
<dbReference type="AlphaFoldDB" id="A0A5R9L4Q2"/>
<organism evidence="2 3">
    <name type="scientific">Dyadobacter luticola</name>
    <dbReference type="NCBI Taxonomy" id="1979387"/>
    <lineage>
        <taxon>Bacteria</taxon>
        <taxon>Pseudomonadati</taxon>
        <taxon>Bacteroidota</taxon>
        <taxon>Cytophagia</taxon>
        <taxon>Cytophagales</taxon>
        <taxon>Spirosomataceae</taxon>
        <taxon>Dyadobacter</taxon>
    </lineage>
</organism>
<dbReference type="EMBL" id="VCEJ01000002">
    <property type="protein sequence ID" value="TLV03552.1"/>
    <property type="molecule type" value="Genomic_DNA"/>
</dbReference>
<gene>
    <name evidence="2" type="ORF">FEN17_08095</name>
</gene>
<sequence length="118" mass="13134">MLENDLYNIQNIAPTAEGVISEILINASHRIFQGHFPGSPVTPGVVQIGFVKAVLQRQLNRNVTLKQIRTCKFLEVLDPNKTPVINIQLKYKESESLDVVASGDFGGVTFFKMQATYL</sequence>
<protein>
    <submittedName>
        <fullName evidence="2">3-hydroxyacyl-ACP dehydratase</fullName>
    </submittedName>
</protein>
<dbReference type="Gene3D" id="3.10.129.10">
    <property type="entry name" value="Hotdog Thioesterase"/>
    <property type="match status" value="1"/>
</dbReference>
<proteinExistence type="predicted"/>
<dbReference type="GO" id="GO:0016829">
    <property type="term" value="F:lyase activity"/>
    <property type="evidence" value="ECO:0007669"/>
    <property type="project" value="UniProtKB-KW"/>
</dbReference>
<keyword evidence="3" id="KW-1185">Reference proteome</keyword>
<comment type="caution">
    <text evidence="2">The sequence shown here is derived from an EMBL/GenBank/DDBJ whole genome shotgun (WGS) entry which is preliminary data.</text>
</comment>
<dbReference type="OrthoDB" id="9772788at2"/>
<evidence type="ECO:0000313" key="3">
    <source>
        <dbReference type="Proteomes" id="UP000306402"/>
    </source>
</evidence>
<feature type="domain" description="ApeI dehydratase-like" evidence="1">
    <location>
        <begin position="17"/>
        <end position="94"/>
    </location>
</feature>
<dbReference type="InterPro" id="IPR054545">
    <property type="entry name" value="ApeI-like"/>
</dbReference>
<dbReference type="Proteomes" id="UP000306402">
    <property type="component" value="Unassembled WGS sequence"/>
</dbReference>
<dbReference type="SUPFAM" id="SSF54637">
    <property type="entry name" value="Thioesterase/thiol ester dehydrase-isomerase"/>
    <property type="match status" value="1"/>
</dbReference>
<dbReference type="InterPro" id="IPR029069">
    <property type="entry name" value="HotDog_dom_sf"/>
</dbReference>
<dbReference type="Pfam" id="PF22818">
    <property type="entry name" value="ApeI-like"/>
    <property type="match status" value="1"/>
</dbReference>
<name>A0A5R9L4Q2_9BACT</name>